<accession>A0A075AYL8</accession>
<evidence type="ECO:0000259" key="9">
    <source>
        <dbReference type="PROSITE" id="PS51847"/>
    </source>
</evidence>
<evidence type="ECO:0000313" key="11">
    <source>
        <dbReference type="Proteomes" id="UP000030755"/>
    </source>
</evidence>
<keyword evidence="11" id="KW-1185">Reference proteome</keyword>
<dbReference type="OrthoDB" id="3356905at2759"/>
<keyword evidence="3" id="KW-1000">Mitochondrion outer membrane</keyword>
<evidence type="ECO:0000256" key="6">
    <source>
        <dbReference type="ARBA" id="ARBA00023121"/>
    </source>
</evidence>
<evidence type="ECO:0000256" key="3">
    <source>
        <dbReference type="ARBA" id="ARBA00022787"/>
    </source>
</evidence>
<dbReference type="GO" id="GO:1990456">
    <property type="term" value="P:mitochondrion-endoplasmic reticulum membrane tethering"/>
    <property type="evidence" value="ECO:0007669"/>
    <property type="project" value="TreeGrafter"/>
</dbReference>
<keyword evidence="8" id="KW-0472">Membrane</keyword>
<organism evidence="10 11">
    <name type="scientific">Rozella allomycis (strain CSF55)</name>
    <dbReference type="NCBI Taxonomy" id="988480"/>
    <lineage>
        <taxon>Eukaryota</taxon>
        <taxon>Fungi</taxon>
        <taxon>Fungi incertae sedis</taxon>
        <taxon>Cryptomycota</taxon>
        <taxon>Cryptomycota incertae sedis</taxon>
        <taxon>Rozella</taxon>
    </lineage>
</organism>
<dbReference type="PROSITE" id="PS51847">
    <property type="entry name" value="SMP"/>
    <property type="match status" value="1"/>
</dbReference>
<name>A0A075AYL8_ROZAC</name>
<dbReference type="AlphaFoldDB" id="A0A075AYL8"/>
<evidence type="ECO:0000256" key="5">
    <source>
        <dbReference type="ARBA" id="ARBA00023055"/>
    </source>
</evidence>
<dbReference type="GO" id="GO:0015914">
    <property type="term" value="P:phospholipid transport"/>
    <property type="evidence" value="ECO:0007669"/>
    <property type="project" value="TreeGrafter"/>
</dbReference>
<evidence type="ECO:0000256" key="2">
    <source>
        <dbReference type="ARBA" id="ARBA00022448"/>
    </source>
</evidence>
<comment type="subcellular location">
    <subcellularLocation>
        <location evidence="1">Membrane</location>
    </subcellularLocation>
</comment>
<keyword evidence="6" id="KW-0446">Lipid-binding</keyword>
<evidence type="ECO:0000313" key="10">
    <source>
        <dbReference type="EMBL" id="EPZ35377.1"/>
    </source>
</evidence>
<dbReference type="Pfam" id="PF26544">
    <property type="entry name" value="Mdm12"/>
    <property type="match status" value="1"/>
</dbReference>
<sequence length="149" mass="17051">MSCKLFWDKWKSEKINQSLCQSLNEYFQKLERPDFIGDINIRAIFLGEESPDIEILDITDPLEEIINAFDANITPNEEEDFEPLQFQVNVSLDYDGNAGVTIETEFPLQLDIMMDSDVGEGQVLKNTGKIEKFIVENINSIPQLPFDSV</sequence>
<evidence type="ECO:0000256" key="4">
    <source>
        <dbReference type="ARBA" id="ARBA00022824"/>
    </source>
</evidence>
<dbReference type="InterPro" id="IPR027532">
    <property type="entry name" value="Mdm12"/>
</dbReference>
<keyword evidence="4" id="KW-0256">Endoplasmic reticulum</keyword>
<keyword evidence="7" id="KW-0496">Mitochondrion</keyword>
<dbReference type="EMBL" id="KE560847">
    <property type="protein sequence ID" value="EPZ35377.1"/>
    <property type="molecule type" value="Genomic_DNA"/>
</dbReference>
<dbReference type="GO" id="GO:0007005">
    <property type="term" value="P:mitochondrion organization"/>
    <property type="evidence" value="ECO:0007669"/>
    <property type="project" value="InterPro"/>
</dbReference>
<evidence type="ECO:0000256" key="7">
    <source>
        <dbReference type="ARBA" id="ARBA00023128"/>
    </source>
</evidence>
<evidence type="ECO:0000256" key="8">
    <source>
        <dbReference type="ARBA" id="ARBA00023136"/>
    </source>
</evidence>
<protein>
    <recommendedName>
        <fullName evidence="9">SMP-LTD domain-containing protein</fullName>
    </recommendedName>
</protein>
<reference evidence="10 11" key="1">
    <citation type="journal article" date="2013" name="Curr. Biol.">
        <title>Shared signatures of parasitism and phylogenomics unite Cryptomycota and microsporidia.</title>
        <authorList>
            <person name="James T.Y."/>
            <person name="Pelin A."/>
            <person name="Bonen L."/>
            <person name="Ahrendt S."/>
            <person name="Sain D."/>
            <person name="Corradi N."/>
            <person name="Stajich J.E."/>
        </authorList>
    </citation>
    <scope>NUCLEOTIDE SEQUENCE [LARGE SCALE GENOMIC DNA]</scope>
    <source>
        <strain evidence="10 11">CSF55</strain>
    </source>
</reference>
<dbReference type="PANTHER" id="PTHR28204:SF1">
    <property type="entry name" value="MITOCHONDRIAL DISTRIBUTION AND MORPHOLOGY PROTEIN 12"/>
    <property type="match status" value="1"/>
</dbReference>
<dbReference type="InterPro" id="IPR031468">
    <property type="entry name" value="SMP_LBD"/>
</dbReference>
<keyword evidence="2" id="KW-0813">Transport</keyword>
<dbReference type="Proteomes" id="UP000030755">
    <property type="component" value="Unassembled WGS sequence"/>
</dbReference>
<evidence type="ECO:0000256" key="1">
    <source>
        <dbReference type="ARBA" id="ARBA00004370"/>
    </source>
</evidence>
<feature type="domain" description="SMP-LTD" evidence="9">
    <location>
        <begin position="1"/>
        <end position="149"/>
    </location>
</feature>
<proteinExistence type="predicted"/>
<keyword evidence="5" id="KW-0445">Lipid transport</keyword>
<dbReference type="PANTHER" id="PTHR28204">
    <property type="entry name" value="MITOCHONDRIAL DISTRIBUTION AND MORPHOLOGY PROTEIN 12"/>
    <property type="match status" value="1"/>
</dbReference>
<dbReference type="GO" id="GO:0008289">
    <property type="term" value="F:lipid binding"/>
    <property type="evidence" value="ECO:0007669"/>
    <property type="project" value="UniProtKB-KW"/>
</dbReference>
<dbReference type="GO" id="GO:0032865">
    <property type="term" value="C:ERMES complex"/>
    <property type="evidence" value="ECO:0007669"/>
    <property type="project" value="InterPro"/>
</dbReference>
<gene>
    <name evidence="10" type="ORF">O9G_003031</name>
</gene>
<dbReference type="HOGENOM" id="CLU_1750734_0_0_1"/>